<dbReference type="GO" id="GO:0071555">
    <property type="term" value="P:cell wall organization"/>
    <property type="evidence" value="ECO:0007669"/>
    <property type="project" value="UniProtKB-KW"/>
</dbReference>
<evidence type="ECO:0000313" key="9">
    <source>
        <dbReference type="Proteomes" id="UP000190667"/>
    </source>
</evidence>
<name>A0A1S8YPY2_9GAMM</name>
<dbReference type="EC" id="3.5.1.28" evidence="3"/>
<comment type="similarity">
    <text evidence="2">Belongs to the N-acetylmuramoyl-L-alanine amidase 2 family.</text>
</comment>
<keyword evidence="4" id="KW-0378">Hydrolase</keyword>
<dbReference type="GO" id="GO:0009254">
    <property type="term" value="P:peptidoglycan turnover"/>
    <property type="evidence" value="ECO:0007669"/>
    <property type="project" value="TreeGrafter"/>
</dbReference>
<dbReference type="FunFam" id="3.40.80.10:FF:000003">
    <property type="entry name" value="N-acetylmuramoyl-L-alanine amidase"/>
    <property type="match status" value="1"/>
</dbReference>
<protein>
    <recommendedName>
        <fullName evidence="3">N-acetylmuramoyl-L-alanine amidase</fullName>
        <ecNumber evidence="3">3.5.1.28</ecNumber>
    </recommendedName>
</protein>
<organism evidence="8 9">
    <name type="scientific">Izhakiella australiensis</name>
    <dbReference type="NCBI Taxonomy" id="1926881"/>
    <lineage>
        <taxon>Bacteria</taxon>
        <taxon>Pseudomonadati</taxon>
        <taxon>Pseudomonadota</taxon>
        <taxon>Gammaproteobacteria</taxon>
        <taxon>Enterobacterales</taxon>
        <taxon>Erwiniaceae</taxon>
        <taxon>Izhakiella</taxon>
    </lineage>
</organism>
<comment type="caution">
    <text evidence="8">The sequence shown here is derived from an EMBL/GenBank/DDBJ whole genome shotgun (WGS) entry which is preliminary data.</text>
</comment>
<proteinExistence type="inferred from homology"/>
<dbReference type="GO" id="GO:0009253">
    <property type="term" value="P:peptidoglycan catabolic process"/>
    <property type="evidence" value="ECO:0007669"/>
    <property type="project" value="InterPro"/>
</dbReference>
<dbReference type="Proteomes" id="UP000190667">
    <property type="component" value="Unassembled WGS sequence"/>
</dbReference>
<dbReference type="EMBL" id="MRUL01000003">
    <property type="protein sequence ID" value="OON40882.1"/>
    <property type="molecule type" value="Genomic_DNA"/>
</dbReference>
<dbReference type="CDD" id="cd06583">
    <property type="entry name" value="PGRP"/>
    <property type="match status" value="1"/>
</dbReference>
<dbReference type="PANTHER" id="PTHR30417:SF1">
    <property type="entry name" value="N-ACETYLMURAMOYL-L-ALANINE AMIDASE AMID"/>
    <property type="match status" value="1"/>
</dbReference>
<evidence type="ECO:0000259" key="7">
    <source>
        <dbReference type="SMART" id="SM00644"/>
    </source>
</evidence>
<dbReference type="Pfam" id="PF01510">
    <property type="entry name" value="Amidase_2"/>
    <property type="match status" value="1"/>
</dbReference>
<feature type="chain" id="PRO_5013340685" description="N-acetylmuramoyl-L-alanine amidase" evidence="6">
    <location>
        <begin position="22"/>
        <end position="273"/>
    </location>
</feature>
<keyword evidence="9" id="KW-1185">Reference proteome</keyword>
<evidence type="ECO:0000256" key="6">
    <source>
        <dbReference type="SAM" id="SignalP"/>
    </source>
</evidence>
<dbReference type="Gene3D" id="3.40.80.10">
    <property type="entry name" value="Peptidoglycan recognition protein-like"/>
    <property type="match status" value="1"/>
</dbReference>
<evidence type="ECO:0000256" key="1">
    <source>
        <dbReference type="ARBA" id="ARBA00001561"/>
    </source>
</evidence>
<dbReference type="Gene3D" id="1.10.101.10">
    <property type="entry name" value="PGBD-like superfamily/PGBD"/>
    <property type="match status" value="1"/>
</dbReference>
<dbReference type="SMART" id="SM00644">
    <property type="entry name" value="Ami_2"/>
    <property type="match status" value="1"/>
</dbReference>
<dbReference type="InterPro" id="IPR036505">
    <property type="entry name" value="Amidase/PGRP_sf"/>
</dbReference>
<dbReference type="InterPro" id="IPR036366">
    <property type="entry name" value="PGBDSf"/>
</dbReference>
<dbReference type="SUPFAM" id="SSF55846">
    <property type="entry name" value="N-acetylmuramoyl-L-alanine amidase-like"/>
    <property type="match status" value="1"/>
</dbReference>
<gene>
    <name evidence="8" type="ORF">BTJ39_07375</name>
</gene>
<reference evidence="8 9" key="1">
    <citation type="submission" date="2016-12" db="EMBL/GenBank/DDBJ databases">
        <title>Izhakiella australiana sp. nov. of genus Izhakiella isolated from Australian desert.</title>
        <authorList>
            <person name="Ji M."/>
        </authorList>
    </citation>
    <scope>NUCLEOTIDE SEQUENCE [LARGE SCALE GENOMIC DNA]</scope>
    <source>
        <strain evidence="8 9">D4N98</strain>
    </source>
</reference>
<feature type="signal peptide" evidence="6">
    <location>
        <begin position="1"/>
        <end position="21"/>
    </location>
</feature>
<dbReference type="STRING" id="1926881.BTJ39_07375"/>
<dbReference type="SUPFAM" id="SSF47090">
    <property type="entry name" value="PGBD-like"/>
    <property type="match status" value="1"/>
</dbReference>
<evidence type="ECO:0000256" key="2">
    <source>
        <dbReference type="ARBA" id="ARBA00007553"/>
    </source>
</evidence>
<dbReference type="InterPro" id="IPR051206">
    <property type="entry name" value="NAMLAA_amidase_2"/>
</dbReference>
<dbReference type="InterPro" id="IPR036365">
    <property type="entry name" value="PGBD-like_sf"/>
</dbReference>
<dbReference type="AlphaFoldDB" id="A0A1S8YPY2"/>
<dbReference type="OrthoDB" id="9794842at2"/>
<dbReference type="GO" id="GO:0019867">
    <property type="term" value="C:outer membrane"/>
    <property type="evidence" value="ECO:0007669"/>
    <property type="project" value="TreeGrafter"/>
</dbReference>
<evidence type="ECO:0000256" key="5">
    <source>
        <dbReference type="ARBA" id="ARBA00023316"/>
    </source>
</evidence>
<keyword evidence="5" id="KW-0961">Cell wall biogenesis/degradation</keyword>
<evidence type="ECO:0000256" key="4">
    <source>
        <dbReference type="ARBA" id="ARBA00022801"/>
    </source>
</evidence>
<evidence type="ECO:0000313" key="8">
    <source>
        <dbReference type="EMBL" id="OON40882.1"/>
    </source>
</evidence>
<feature type="domain" description="N-acetylmuramoyl-L-alanine amidase" evidence="7">
    <location>
        <begin position="32"/>
        <end position="175"/>
    </location>
</feature>
<dbReference type="InterPro" id="IPR002502">
    <property type="entry name" value="Amidase_domain"/>
</dbReference>
<dbReference type="GO" id="GO:0008745">
    <property type="term" value="F:N-acetylmuramoyl-L-alanine amidase activity"/>
    <property type="evidence" value="ECO:0007669"/>
    <property type="project" value="UniProtKB-EC"/>
</dbReference>
<accession>A0A1S8YPY2</accession>
<comment type="catalytic activity">
    <reaction evidence="1">
        <text>Hydrolyzes the link between N-acetylmuramoyl residues and L-amino acid residues in certain cell-wall glycopeptides.</text>
        <dbReference type="EC" id="3.5.1.28"/>
    </reaction>
</comment>
<sequence length="273" mass="30275">MRIVWLLLILLLAGCATQGLQQRDGYVADLRHPAKGAEPRVKLVVIHYTAGDFPESMSALTGDDVSAHYLIARHPPLKAGKPLIWQLVPEQQLAWHAGSSYWRGATRLNDTSVGIELVNTGYRWVNGQRVWSPFSAQQIAALTPLLKDLVRRYHLRPQDIIGHSDVAPQRKQDPGPLFPWQQLARQGLGAWPDPARVRFYLHGQSATAPVAAGVLLSRLASYGYEVSADMTAGQQQKVIAAFQMHFRPQDHRGLADVQTLAIADALLEKYGSR</sequence>
<dbReference type="PANTHER" id="PTHR30417">
    <property type="entry name" value="N-ACETYLMURAMOYL-L-ALANINE AMIDASE AMID"/>
    <property type="match status" value="1"/>
</dbReference>
<evidence type="ECO:0000256" key="3">
    <source>
        <dbReference type="ARBA" id="ARBA00011901"/>
    </source>
</evidence>
<keyword evidence="6" id="KW-0732">Signal</keyword>
<dbReference type="PROSITE" id="PS51257">
    <property type="entry name" value="PROKAR_LIPOPROTEIN"/>
    <property type="match status" value="1"/>
</dbReference>